<dbReference type="OrthoDB" id="9808543at2"/>
<dbReference type="EMBL" id="VNJJ01000006">
    <property type="protein sequence ID" value="TVX99673.1"/>
    <property type="molecule type" value="Genomic_DNA"/>
</dbReference>
<evidence type="ECO:0000313" key="2">
    <source>
        <dbReference type="EMBL" id="TVX99673.1"/>
    </source>
</evidence>
<keyword evidence="1" id="KW-1133">Transmembrane helix</keyword>
<organism evidence="2 3">
    <name type="scientific">Cohnella terricola</name>
    <dbReference type="NCBI Taxonomy" id="1289167"/>
    <lineage>
        <taxon>Bacteria</taxon>
        <taxon>Bacillati</taxon>
        <taxon>Bacillota</taxon>
        <taxon>Bacilli</taxon>
        <taxon>Bacillales</taxon>
        <taxon>Paenibacillaceae</taxon>
        <taxon>Cohnella</taxon>
    </lineage>
</organism>
<dbReference type="Gene3D" id="3.40.50.1820">
    <property type="entry name" value="alpha/beta hydrolase"/>
    <property type="match status" value="1"/>
</dbReference>
<name>A0A559JIH1_9BACL</name>
<dbReference type="Proteomes" id="UP000316330">
    <property type="component" value="Unassembled WGS sequence"/>
</dbReference>
<dbReference type="GO" id="GO:0016787">
    <property type="term" value="F:hydrolase activity"/>
    <property type="evidence" value="ECO:0007669"/>
    <property type="project" value="UniProtKB-KW"/>
</dbReference>
<proteinExistence type="predicted"/>
<comment type="caution">
    <text evidence="2">The sequence shown here is derived from an EMBL/GenBank/DDBJ whole genome shotgun (WGS) entry which is preliminary data.</text>
</comment>
<gene>
    <name evidence="2" type="ORF">FPZ45_11990</name>
</gene>
<evidence type="ECO:0000313" key="3">
    <source>
        <dbReference type="Proteomes" id="UP000316330"/>
    </source>
</evidence>
<feature type="transmembrane region" description="Helical" evidence="1">
    <location>
        <begin position="32"/>
        <end position="53"/>
    </location>
</feature>
<keyword evidence="2" id="KW-0378">Hydrolase</keyword>
<keyword evidence="1" id="KW-0812">Transmembrane</keyword>
<protein>
    <submittedName>
        <fullName evidence="2">Alpha/beta hydrolase</fullName>
    </submittedName>
</protein>
<keyword evidence="3" id="KW-1185">Reference proteome</keyword>
<dbReference type="PANTHER" id="PTHR33428:SF14">
    <property type="entry name" value="CARBOXYLESTERASE TYPE B DOMAIN-CONTAINING PROTEIN"/>
    <property type="match status" value="1"/>
</dbReference>
<dbReference type="InterPro" id="IPR029058">
    <property type="entry name" value="AB_hydrolase_fold"/>
</dbReference>
<feature type="transmembrane region" description="Helical" evidence="1">
    <location>
        <begin position="65"/>
        <end position="90"/>
    </location>
</feature>
<dbReference type="AlphaFoldDB" id="A0A559JIH1"/>
<accession>A0A559JIH1</accession>
<feature type="transmembrane region" description="Helical" evidence="1">
    <location>
        <begin position="153"/>
        <end position="173"/>
    </location>
</feature>
<feature type="transmembrane region" description="Helical" evidence="1">
    <location>
        <begin position="97"/>
        <end position="116"/>
    </location>
</feature>
<sequence>MNLEYSEAKRKNRIANGLRRRLAGLRERDSGIWRYGIVLLWMLSGTAAALAALGMPTGFGTTFDVVAGFLLSTAGMAISSWTVAVLLALAGARVPRFTIGGFLYTGVIVYCVLMYSDLGWKASLVFSAACTLVTLAIGLAVGAIAVLSVRRRLLAIGVAALAALVTIVSIVGVSQPASEDRAADGDREVAKGDGEVRALSVIPSDPSQQGSYSYRYLTYGSGKDKHRADFGEQADMRSSSVDASAYIKDWPWLRKQFWGFDETALPLNGRAWMPDGDGPFPVVLMVHGNHLMENFSDDGYGYLGELLASRGIAAISVDENFLNYSTWSGIPDQDMKLRAWMLLKHIQLLESYNEQEDSPFYNRLDLERIGLLGHSRGGQAAAMAADAERWFSEDADLPKNGTYRVKAVIALAPTDTEVDGGKPELRDISYLTLQGAKDADLVNFYGDRQYGRVSFSGHTDAFKASLYIEDANHSQFNTSWGRSDNALPAGLFIRPKKMLEAEDQRQIANIYVSAFAEAVFHQSKQYDALFRDYRAGSEYLPETRYFNQYEDGDFRPLVDFEGEDRTSPSPGVAAEATNLTEWRQAEALNRQGESKEGKGAVLEWRDEASFSLQLVPSLVGGLDNDEILMFSLANMGRELEANTEAFEDPDEIEALQKAVESPLSIDIELEDLSGHSARLPLDEFMQAEPQVATEFTWLPRLEAVVSEGKFKDTEEPVFQTYELPLKDFTDANPDFDPAEWTRITFHFNEGPGKVMLGNVGLTAG</sequence>
<evidence type="ECO:0000256" key="1">
    <source>
        <dbReference type="SAM" id="Phobius"/>
    </source>
</evidence>
<keyword evidence="1" id="KW-0472">Membrane</keyword>
<dbReference type="SUPFAM" id="SSF53474">
    <property type="entry name" value="alpha/beta-Hydrolases"/>
    <property type="match status" value="1"/>
</dbReference>
<dbReference type="RefSeq" id="WP_144701680.1">
    <property type="nucleotide sequence ID" value="NZ_VNJJ01000006.1"/>
</dbReference>
<feature type="transmembrane region" description="Helical" evidence="1">
    <location>
        <begin position="122"/>
        <end position="146"/>
    </location>
</feature>
<dbReference type="PANTHER" id="PTHR33428">
    <property type="entry name" value="CHLOROPHYLLASE-2, CHLOROPLASTIC"/>
    <property type="match status" value="1"/>
</dbReference>
<reference evidence="2 3" key="1">
    <citation type="submission" date="2019-07" db="EMBL/GenBank/DDBJ databases">
        <authorList>
            <person name="Kim J."/>
        </authorList>
    </citation>
    <scope>NUCLEOTIDE SEQUENCE [LARGE SCALE GENOMIC DNA]</scope>
    <source>
        <strain evidence="2 3">G13</strain>
    </source>
</reference>